<dbReference type="InterPro" id="IPR019402">
    <property type="entry name" value="CWH43_N"/>
</dbReference>
<name>A0A9W3BLU2_BIOGL</name>
<feature type="transmembrane region" description="Helical" evidence="6">
    <location>
        <begin position="200"/>
        <end position="226"/>
    </location>
</feature>
<evidence type="ECO:0000256" key="1">
    <source>
        <dbReference type="ARBA" id="ARBA00004127"/>
    </source>
</evidence>
<dbReference type="AlphaFoldDB" id="A0A9W3BLU2"/>
<dbReference type="OMA" id="FICAFAI"/>
<feature type="domain" description="CWH43-like N-terminal" evidence="7">
    <location>
        <begin position="10"/>
        <end position="230"/>
    </location>
</feature>
<evidence type="ECO:0000256" key="6">
    <source>
        <dbReference type="SAM" id="Phobius"/>
    </source>
</evidence>
<dbReference type="PANTHER" id="PTHR21324:SF2">
    <property type="entry name" value="EG:22E5.9 PROTEIN"/>
    <property type="match status" value="1"/>
</dbReference>
<evidence type="ECO:0000259" key="7">
    <source>
        <dbReference type="Pfam" id="PF10277"/>
    </source>
</evidence>
<comment type="similarity">
    <text evidence="2">Belongs to the DRAM/TMEM150 family.</text>
</comment>
<feature type="transmembrane region" description="Helical" evidence="6">
    <location>
        <begin position="159"/>
        <end position="180"/>
    </location>
</feature>
<evidence type="ECO:0000256" key="3">
    <source>
        <dbReference type="ARBA" id="ARBA00022692"/>
    </source>
</evidence>
<evidence type="ECO:0000313" key="9">
    <source>
        <dbReference type="RefSeq" id="XP_055900365.1"/>
    </source>
</evidence>
<gene>
    <name evidence="9 10" type="primary">LOC106069068</name>
</gene>
<protein>
    <submittedName>
        <fullName evidence="9 10">DNA damage-regulated autophagy modulator protein 1-like isoform X1</fullName>
    </submittedName>
</protein>
<feature type="transmembrane region" description="Helical" evidence="6">
    <location>
        <begin position="118"/>
        <end position="138"/>
    </location>
</feature>
<dbReference type="RefSeq" id="XP_055900365.1">
    <property type="nucleotide sequence ID" value="XM_056044390.1"/>
</dbReference>
<dbReference type="PANTHER" id="PTHR21324">
    <property type="entry name" value="FASTING-INDUCIBLE INTEGRAL MEMBRANE PROTEIN TM6P1-RELATED"/>
    <property type="match status" value="1"/>
</dbReference>
<dbReference type="RefSeq" id="XP_055900367.1">
    <property type="nucleotide sequence ID" value="XM_056044392.1"/>
</dbReference>
<evidence type="ECO:0000256" key="5">
    <source>
        <dbReference type="ARBA" id="ARBA00023136"/>
    </source>
</evidence>
<dbReference type="GO" id="GO:0012505">
    <property type="term" value="C:endomembrane system"/>
    <property type="evidence" value="ECO:0007669"/>
    <property type="project" value="UniProtKB-SubCell"/>
</dbReference>
<feature type="transmembrane region" description="Helical" evidence="6">
    <location>
        <begin position="93"/>
        <end position="112"/>
    </location>
</feature>
<feature type="transmembrane region" description="Helical" evidence="6">
    <location>
        <begin position="12"/>
        <end position="33"/>
    </location>
</feature>
<dbReference type="GeneID" id="106069068"/>
<reference evidence="9 10" key="1">
    <citation type="submission" date="2025-04" db="UniProtKB">
        <authorList>
            <consortium name="RefSeq"/>
        </authorList>
    </citation>
    <scope>IDENTIFICATION</scope>
</reference>
<keyword evidence="5 6" id="KW-0472">Membrane</keyword>
<dbReference type="InterPro" id="IPR050911">
    <property type="entry name" value="DRAM/TMEM150_Autophagy_Mod"/>
</dbReference>
<dbReference type="Pfam" id="PF10277">
    <property type="entry name" value="Frag1"/>
    <property type="match status" value="1"/>
</dbReference>
<dbReference type="OrthoDB" id="191706at2759"/>
<evidence type="ECO:0000313" key="8">
    <source>
        <dbReference type="Proteomes" id="UP001165740"/>
    </source>
</evidence>
<sequence length="263" mass="29237">MPSGGVRGDIIAVLHFFIPPITFTITYFISTSLDHVVKLFPYISDTGTKSPESCLFTFFLALYSLLTLLVVYTRWRIVANRNVSGRATPRLNNVAICCGFAAAFGALIVASFQETSVLIVHLVGAGMIFLFGIIYIWLQTIISYKLPFIKGYTACLCHFRFVVACLTTGSVIAFFFTGIFSYTENNKSTAIFGLSEEVIYALYISSTSLEWASVGWLCIYFVTFAAEFKHVRIGMPVIHTEPRTIGFSQMELDSISTEGSNKF</sequence>
<organism evidence="8 10">
    <name type="scientific">Biomphalaria glabrata</name>
    <name type="common">Bloodfluke planorb</name>
    <name type="synonym">Freshwater snail</name>
    <dbReference type="NCBI Taxonomy" id="6526"/>
    <lineage>
        <taxon>Eukaryota</taxon>
        <taxon>Metazoa</taxon>
        <taxon>Spiralia</taxon>
        <taxon>Lophotrochozoa</taxon>
        <taxon>Mollusca</taxon>
        <taxon>Gastropoda</taxon>
        <taxon>Heterobranchia</taxon>
        <taxon>Euthyneura</taxon>
        <taxon>Panpulmonata</taxon>
        <taxon>Hygrophila</taxon>
        <taxon>Lymnaeoidea</taxon>
        <taxon>Planorbidae</taxon>
        <taxon>Biomphalaria</taxon>
    </lineage>
</organism>
<comment type="subcellular location">
    <subcellularLocation>
        <location evidence="1">Endomembrane system</location>
        <topology evidence="1">Multi-pass membrane protein</topology>
    </subcellularLocation>
</comment>
<evidence type="ECO:0000256" key="2">
    <source>
        <dbReference type="ARBA" id="ARBA00006565"/>
    </source>
</evidence>
<keyword evidence="8" id="KW-1185">Reference proteome</keyword>
<proteinExistence type="inferred from homology"/>
<evidence type="ECO:0000256" key="4">
    <source>
        <dbReference type="ARBA" id="ARBA00022989"/>
    </source>
</evidence>
<keyword evidence="3 6" id="KW-0812">Transmembrane</keyword>
<keyword evidence="4 6" id="KW-1133">Transmembrane helix</keyword>
<dbReference type="Proteomes" id="UP001165740">
    <property type="component" value="Chromosome 10"/>
</dbReference>
<feature type="transmembrane region" description="Helical" evidence="6">
    <location>
        <begin position="53"/>
        <end position="72"/>
    </location>
</feature>
<evidence type="ECO:0000313" key="10">
    <source>
        <dbReference type="RefSeq" id="XP_055900367.1"/>
    </source>
</evidence>
<accession>A0A9W3BLU2</accession>